<sequence length="54" mass="6439">MISESYQPENRCESIRNHKKTLESGMFSRSKSLYQPTDYRRHHGNNRDIPVTEN</sequence>
<evidence type="ECO:0000313" key="2">
    <source>
        <dbReference type="EMBL" id="QTA89302.1"/>
    </source>
</evidence>
<name>A0A975BPH1_9BACT</name>
<dbReference type="AlphaFoldDB" id="A0A975BPH1"/>
<keyword evidence="3" id="KW-1185">Reference proteome</keyword>
<feature type="region of interest" description="Disordered" evidence="1">
    <location>
        <begin position="1"/>
        <end position="54"/>
    </location>
</feature>
<proteinExistence type="predicted"/>
<protein>
    <submittedName>
        <fullName evidence="2">Uncharacterized protein</fullName>
    </submittedName>
</protein>
<evidence type="ECO:0000256" key="1">
    <source>
        <dbReference type="SAM" id="MobiDB-lite"/>
    </source>
</evidence>
<gene>
    <name evidence="2" type="ORF">dnm_053520</name>
</gene>
<dbReference type="KEGG" id="dmm:dnm_053520"/>
<organism evidence="2 3">
    <name type="scientific">Desulfonema magnum</name>
    <dbReference type="NCBI Taxonomy" id="45655"/>
    <lineage>
        <taxon>Bacteria</taxon>
        <taxon>Pseudomonadati</taxon>
        <taxon>Thermodesulfobacteriota</taxon>
        <taxon>Desulfobacteria</taxon>
        <taxon>Desulfobacterales</taxon>
        <taxon>Desulfococcaceae</taxon>
        <taxon>Desulfonema</taxon>
    </lineage>
</organism>
<evidence type="ECO:0000313" key="3">
    <source>
        <dbReference type="Proteomes" id="UP000663722"/>
    </source>
</evidence>
<accession>A0A975BPH1</accession>
<dbReference type="EMBL" id="CP061800">
    <property type="protein sequence ID" value="QTA89302.1"/>
    <property type="molecule type" value="Genomic_DNA"/>
</dbReference>
<feature type="compositionally biased region" description="Basic and acidic residues" evidence="1">
    <location>
        <begin position="10"/>
        <end position="22"/>
    </location>
</feature>
<reference evidence="2" key="1">
    <citation type="journal article" date="2021" name="Microb. Physiol.">
        <title>Proteogenomic Insights into the Physiology of Marine, Sulfate-Reducing, Filamentous Desulfonema limicola and Desulfonema magnum.</title>
        <authorList>
            <person name="Schnaars V."/>
            <person name="Wohlbrand L."/>
            <person name="Scheve S."/>
            <person name="Hinrichs C."/>
            <person name="Reinhardt R."/>
            <person name="Rabus R."/>
        </authorList>
    </citation>
    <scope>NUCLEOTIDE SEQUENCE</scope>
    <source>
        <strain evidence="2">4be13</strain>
    </source>
</reference>
<dbReference type="Proteomes" id="UP000663722">
    <property type="component" value="Chromosome"/>
</dbReference>